<evidence type="ECO:0000256" key="1">
    <source>
        <dbReference type="SAM" id="Phobius"/>
    </source>
</evidence>
<evidence type="ECO:0000313" key="3">
    <source>
        <dbReference type="Proteomes" id="UP000191820"/>
    </source>
</evidence>
<keyword evidence="1" id="KW-0472">Membrane</keyword>
<proteinExistence type="predicted"/>
<gene>
    <name evidence="2" type="ORF">SJ2017_3504</name>
</gene>
<organism evidence="2 3">
    <name type="scientific">Shewanella japonica</name>
    <dbReference type="NCBI Taxonomy" id="93973"/>
    <lineage>
        <taxon>Bacteria</taxon>
        <taxon>Pseudomonadati</taxon>
        <taxon>Pseudomonadota</taxon>
        <taxon>Gammaproteobacteria</taxon>
        <taxon>Alteromonadales</taxon>
        <taxon>Shewanellaceae</taxon>
        <taxon>Shewanella</taxon>
    </lineage>
</organism>
<name>A0ABN4YH35_9GAMM</name>
<protein>
    <submittedName>
        <fullName evidence="2">Uncharacterized protein</fullName>
    </submittedName>
</protein>
<keyword evidence="1" id="KW-0812">Transmembrane</keyword>
<dbReference type="Proteomes" id="UP000191820">
    <property type="component" value="Chromosome"/>
</dbReference>
<reference evidence="2 3" key="1">
    <citation type="submission" date="2017-03" db="EMBL/GenBank/DDBJ databases">
        <title>Genome sequencing of Shewanella japonica KCTC 22435.</title>
        <authorList>
            <person name="Kim K.M."/>
        </authorList>
    </citation>
    <scope>NUCLEOTIDE SEQUENCE [LARGE SCALE GENOMIC DNA]</scope>
    <source>
        <strain evidence="2 3">KCTC 22435</strain>
    </source>
</reference>
<dbReference type="EMBL" id="CP020472">
    <property type="protein sequence ID" value="ARD23753.1"/>
    <property type="molecule type" value="Genomic_DNA"/>
</dbReference>
<evidence type="ECO:0000313" key="2">
    <source>
        <dbReference type="EMBL" id="ARD23753.1"/>
    </source>
</evidence>
<feature type="transmembrane region" description="Helical" evidence="1">
    <location>
        <begin position="26"/>
        <end position="50"/>
    </location>
</feature>
<feature type="transmembrane region" description="Helical" evidence="1">
    <location>
        <begin position="56"/>
        <end position="83"/>
    </location>
</feature>
<accession>A0ABN4YH35</accession>
<keyword evidence="3" id="KW-1185">Reference proteome</keyword>
<keyword evidence="1" id="KW-1133">Transmembrane helix</keyword>
<sequence length="96" mass="10676">MLKSFNPANVKCSNCSERIRSSYGTLAGIICVYLVFFLCLIALPVLLTMLGASVDVVSIVIIALVPFILLIFPLIFEYMYYYLLSSGKIKSNLNLD</sequence>